<evidence type="ECO:0000313" key="2">
    <source>
        <dbReference type="Proteomes" id="UP000036681"/>
    </source>
</evidence>
<name>A0A0M3HTV8_ASCLU</name>
<dbReference type="Proteomes" id="UP000036681">
    <property type="component" value="Unplaced"/>
</dbReference>
<evidence type="ECO:0000313" key="3">
    <source>
        <dbReference type="WBParaSite" id="ALUE_0000614401-mRNA-1"/>
    </source>
</evidence>
<accession>A0A0M3HTV8</accession>
<feature type="chain" id="PRO_5005656704" evidence="1">
    <location>
        <begin position="17"/>
        <end position="188"/>
    </location>
</feature>
<reference evidence="3" key="1">
    <citation type="submission" date="2017-02" db="UniProtKB">
        <authorList>
            <consortium name="WormBaseParasite"/>
        </authorList>
    </citation>
    <scope>IDENTIFICATION</scope>
</reference>
<sequence length="188" mass="21008">MALVLFSYLLTTTVNCNQLSCLSHFNACSVIITRPVVSVDVVNSVNVARFCEDMTNIVVPCIAEKMQVNKGDSLYGRATTLARCYNTTNKGALGVEVERQRFLKVTRLYLYACVYSNIIDMTRPRCFEFDAHVVIARSYIRSADFAASVIRPLSLSFSAISSRSVLKRSQMNKNAITGIAHWTMTISR</sequence>
<proteinExistence type="predicted"/>
<dbReference type="WBParaSite" id="ALUE_0000614401-mRNA-1">
    <property type="protein sequence ID" value="ALUE_0000614401-mRNA-1"/>
    <property type="gene ID" value="ALUE_0000614401"/>
</dbReference>
<evidence type="ECO:0000256" key="1">
    <source>
        <dbReference type="SAM" id="SignalP"/>
    </source>
</evidence>
<organism evidence="2 3">
    <name type="scientific">Ascaris lumbricoides</name>
    <name type="common">Giant roundworm</name>
    <dbReference type="NCBI Taxonomy" id="6252"/>
    <lineage>
        <taxon>Eukaryota</taxon>
        <taxon>Metazoa</taxon>
        <taxon>Ecdysozoa</taxon>
        <taxon>Nematoda</taxon>
        <taxon>Chromadorea</taxon>
        <taxon>Rhabditida</taxon>
        <taxon>Spirurina</taxon>
        <taxon>Ascaridomorpha</taxon>
        <taxon>Ascaridoidea</taxon>
        <taxon>Ascarididae</taxon>
        <taxon>Ascaris</taxon>
    </lineage>
</organism>
<keyword evidence="2" id="KW-1185">Reference proteome</keyword>
<protein>
    <submittedName>
        <fullName evidence="3">Gnk2-homologous domain-containing protein</fullName>
    </submittedName>
</protein>
<feature type="signal peptide" evidence="1">
    <location>
        <begin position="1"/>
        <end position="16"/>
    </location>
</feature>
<dbReference type="AlphaFoldDB" id="A0A0M3HTV8"/>
<keyword evidence="1" id="KW-0732">Signal</keyword>